<proteinExistence type="predicted"/>
<dbReference type="GO" id="GO:0046165">
    <property type="term" value="P:alcohol biosynthetic process"/>
    <property type="evidence" value="ECO:0007669"/>
    <property type="project" value="UniProtKB-ARBA"/>
</dbReference>
<reference evidence="5 6" key="1">
    <citation type="submission" date="2017-12" db="EMBL/GenBank/DDBJ databases">
        <title>Comparative genomics of Botrytis spp.</title>
        <authorList>
            <person name="Valero-Jimenez C.A."/>
            <person name="Tapia P."/>
            <person name="Veloso J."/>
            <person name="Silva-Moreno E."/>
            <person name="Staats M."/>
            <person name="Valdes J.H."/>
            <person name="Van Kan J.A.L."/>
        </authorList>
    </citation>
    <scope>NUCLEOTIDE SEQUENCE [LARGE SCALE GENOMIC DNA]</scope>
    <source>
        <strain evidence="5 6">MUCL11595</strain>
    </source>
</reference>
<dbReference type="PROSITE" id="PS00723">
    <property type="entry name" value="POLYPRENYL_SYNTHASE_1"/>
    <property type="match status" value="1"/>
</dbReference>
<gene>
    <name evidence="5" type="ORF">BCON_0135g00210</name>
</gene>
<dbReference type="GO" id="GO:0046872">
    <property type="term" value="F:metal ion binding"/>
    <property type="evidence" value="ECO:0007669"/>
    <property type="project" value="UniProtKB-KW"/>
</dbReference>
<keyword evidence="2" id="KW-0479">Metal-binding</keyword>
<evidence type="ECO:0000256" key="4">
    <source>
        <dbReference type="SAM" id="MobiDB-lite"/>
    </source>
</evidence>
<dbReference type="Pfam" id="PF00348">
    <property type="entry name" value="polyprenyl_synt"/>
    <property type="match status" value="1"/>
</dbReference>
<organism evidence="5 6">
    <name type="scientific">Botryotinia convoluta</name>
    <dbReference type="NCBI Taxonomy" id="54673"/>
    <lineage>
        <taxon>Eukaryota</taxon>
        <taxon>Fungi</taxon>
        <taxon>Dikarya</taxon>
        <taxon>Ascomycota</taxon>
        <taxon>Pezizomycotina</taxon>
        <taxon>Leotiomycetes</taxon>
        <taxon>Helotiales</taxon>
        <taxon>Sclerotiniaceae</taxon>
        <taxon>Botryotinia</taxon>
    </lineage>
</organism>
<feature type="region of interest" description="Disordered" evidence="4">
    <location>
        <begin position="334"/>
        <end position="403"/>
    </location>
</feature>
<dbReference type="OrthoDB" id="6921389at2759"/>
<dbReference type="InterPro" id="IPR000092">
    <property type="entry name" value="Polyprenyl_synt"/>
</dbReference>
<dbReference type="AlphaFoldDB" id="A0A4Z1HZU7"/>
<dbReference type="EMBL" id="PQXN01000135">
    <property type="protein sequence ID" value="TGO52772.1"/>
    <property type="molecule type" value="Genomic_DNA"/>
</dbReference>
<comment type="caution">
    <text evidence="5">The sequence shown here is derived from an EMBL/GenBank/DDBJ whole genome shotgun (WGS) entry which is preliminary data.</text>
</comment>
<dbReference type="Proteomes" id="UP000297527">
    <property type="component" value="Unassembled WGS sequence"/>
</dbReference>
<dbReference type="PANTHER" id="PTHR12001:SF72">
    <property type="entry name" value="THIJ_PFPI FAMILY PROTEIN (AFU_ORTHOLOGUE AFUA_3G01210)-RELATED"/>
    <property type="match status" value="1"/>
</dbReference>
<accession>A0A4Z1HZU7</accession>
<sequence length="713" mass="81800">MATPQQYRNLPIEFKRSIPHPVEAFEIDPDFPYTFRPRLHEANQAIENASWECRENLEKANWKGSLAVGCVNEISGNFAAAAFPEGKLDRVIPVTYICEYAFIHDEMVDEKDTLEEFEKAHNTMHSFIGKDDHDRSNSMIKNIQARLALQIYQGDHDGASRIFEVYRPFLEIKSPQRDLKSYKTLDDYSVWRILDAGGWVFKEMLFYTADVSLNNDEISSLGPVILPILQAMVLTNDYYSWDKEYEEYNRTNGSMPMVNAIWLLKHLHDVDNTKAREFLIKRILDLEMQYCDIRDEHLRTQNPSPDMIRFFGLIELATAGNRFWHANSKRYNAWAPTPTPTSKAKTKRSASQIEVIDSDGERDSKRSKIESDQLASENGTSFAKTPESLEVKTPNTNGNFDSSSFSQNATDKIVLEPYKYISSLPASNSRNALLDALNCWYFVPHESLEIIRHVIGIIHNTSLILDDIEDNSPTRRGCPSAHEVFGTSQAINSATYQYVKCLEFVMALSKESIHCFTHTLSQLHIGQSQDLHWTFHCKCPSLEEYFKQTEDKTGGLFRMAAGMMRAEATENRDVDADTLMRKLGKYYQLRDDYNDLIPSIKGEDKNLDTVYNDLDQGSFTLPIIHALGKEAENGDAKLLNILRSRKWNERKMSSEMKKLAITEMENMGSFTYAKALLNDLHVDIEHELGMLEKRAGSGENWILRLMLYRLKVT</sequence>
<dbReference type="Pfam" id="PF19086">
    <property type="entry name" value="Terpene_syn_C_2"/>
    <property type="match status" value="1"/>
</dbReference>
<dbReference type="InterPro" id="IPR008949">
    <property type="entry name" value="Isoprenoid_synthase_dom_sf"/>
</dbReference>
<feature type="compositionally biased region" description="Basic and acidic residues" evidence="4">
    <location>
        <begin position="359"/>
        <end position="371"/>
    </location>
</feature>
<protein>
    <submittedName>
        <fullName evidence="5">Uncharacterized protein</fullName>
    </submittedName>
</protein>
<dbReference type="GO" id="GO:0043386">
    <property type="term" value="P:mycotoxin biosynthetic process"/>
    <property type="evidence" value="ECO:0007669"/>
    <property type="project" value="UniProtKB-ARBA"/>
</dbReference>
<evidence type="ECO:0000256" key="1">
    <source>
        <dbReference type="ARBA" id="ARBA00022679"/>
    </source>
</evidence>
<dbReference type="GO" id="GO:0004659">
    <property type="term" value="F:prenyltransferase activity"/>
    <property type="evidence" value="ECO:0007669"/>
    <property type="project" value="InterPro"/>
</dbReference>
<feature type="compositionally biased region" description="Polar residues" evidence="4">
    <location>
        <begin position="373"/>
        <end position="383"/>
    </location>
</feature>
<keyword evidence="1" id="KW-0808">Transferase</keyword>
<dbReference type="SUPFAM" id="SSF48576">
    <property type="entry name" value="Terpenoid synthases"/>
    <property type="match status" value="2"/>
</dbReference>
<dbReference type="GO" id="GO:0008299">
    <property type="term" value="P:isoprenoid biosynthetic process"/>
    <property type="evidence" value="ECO:0007669"/>
    <property type="project" value="InterPro"/>
</dbReference>
<keyword evidence="3" id="KW-0460">Magnesium</keyword>
<evidence type="ECO:0000313" key="6">
    <source>
        <dbReference type="Proteomes" id="UP000297527"/>
    </source>
</evidence>
<name>A0A4Z1HZU7_9HELO</name>
<evidence type="ECO:0000256" key="2">
    <source>
        <dbReference type="ARBA" id="ARBA00022723"/>
    </source>
</evidence>
<dbReference type="Gene3D" id="1.10.600.10">
    <property type="entry name" value="Farnesyl Diphosphate Synthase"/>
    <property type="match status" value="2"/>
</dbReference>
<dbReference type="InterPro" id="IPR033749">
    <property type="entry name" value="Polyprenyl_synt_CS"/>
</dbReference>
<evidence type="ECO:0000256" key="3">
    <source>
        <dbReference type="ARBA" id="ARBA00022842"/>
    </source>
</evidence>
<dbReference type="PANTHER" id="PTHR12001">
    <property type="entry name" value="GERANYLGERANYL PYROPHOSPHATE SYNTHASE"/>
    <property type="match status" value="1"/>
</dbReference>
<keyword evidence="6" id="KW-1185">Reference proteome</keyword>
<evidence type="ECO:0000313" key="5">
    <source>
        <dbReference type="EMBL" id="TGO52772.1"/>
    </source>
</evidence>
<feature type="compositionally biased region" description="Polar residues" evidence="4">
    <location>
        <begin position="393"/>
        <end position="403"/>
    </location>
</feature>